<keyword evidence="2" id="KW-0732">Signal</keyword>
<dbReference type="Proteomes" id="UP000095280">
    <property type="component" value="Unplaced"/>
</dbReference>
<dbReference type="EC" id="3.4.16.-" evidence="2"/>
<keyword evidence="2" id="KW-0121">Carboxypeptidase</keyword>
<keyword evidence="3" id="KW-1185">Reference proteome</keyword>
<evidence type="ECO:0000256" key="2">
    <source>
        <dbReference type="RuleBase" id="RU361156"/>
    </source>
</evidence>
<sequence length="478" mass="53607">MALHLSHHNLQLLLLWLTMSLSLMSQPFSAQRHRIVNLPGQPTMGPRFGQYSGYLQAAEQSNSRLFYWLVESSEKPPEEAPLVLWLNGGPGCSSIGGLLTTNGPFLVNDRAQLVHNPWAWNRVANMLYLESPAGVGFSYGKARTSSKFRWNDGSTTRDNILALRQFLLLFPEYRARNFYLTGESYAGVYLPLLAEALLADERLSRPDGLRLRGVAIGNGYFMARAEFAYFMGLMPVTEKQFKDPDPTFNEYNVESLCHHNILGYNDSYRCLNTTAMEHYLQRPDVRRALGVSPQAKRYHICSGRIFTSYDFRNEALTHQLLLLNRSKIDVLLYNGNLDYLLPYLATAGFVDNMTWPLQGNRYSWYYCQCMFGAASVQVGGSETSLNAFTIRYRSVSGAGHSTPIEKPEASFQLFVDFLMPSLGLQPQLMEQQQQKRVLRACEAMACQANGSGAVALASKFVMSASAGQLSIMLAAVQL</sequence>
<evidence type="ECO:0000256" key="1">
    <source>
        <dbReference type="ARBA" id="ARBA00009431"/>
    </source>
</evidence>
<comment type="similarity">
    <text evidence="1 2">Belongs to the peptidase S10 family.</text>
</comment>
<protein>
    <recommendedName>
        <fullName evidence="2">Carboxypeptidase</fullName>
        <ecNumber evidence="2">3.4.16.-</ecNumber>
    </recommendedName>
</protein>
<dbReference type="SUPFAM" id="SSF53474">
    <property type="entry name" value="alpha/beta-Hydrolases"/>
    <property type="match status" value="1"/>
</dbReference>
<proteinExistence type="inferred from homology"/>
<feature type="chain" id="PRO_5009030137" description="Carboxypeptidase" evidence="2">
    <location>
        <begin position="26"/>
        <end position="478"/>
    </location>
</feature>
<dbReference type="InterPro" id="IPR029058">
    <property type="entry name" value="AB_hydrolase_fold"/>
</dbReference>
<evidence type="ECO:0000313" key="3">
    <source>
        <dbReference type="Proteomes" id="UP000095280"/>
    </source>
</evidence>
<reference evidence="4" key="1">
    <citation type="submission" date="2016-11" db="UniProtKB">
        <authorList>
            <consortium name="WormBaseParasite"/>
        </authorList>
    </citation>
    <scope>IDENTIFICATION</scope>
</reference>
<dbReference type="WBParaSite" id="maker-uti_cns_0000596-snap-gene-1.10-mRNA-1">
    <property type="protein sequence ID" value="maker-uti_cns_0000596-snap-gene-1.10-mRNA-1"/>
    <property type="gene ID" value="maker-uti_cns_0000596-snap-gene-1.10"/>
</dbReference>
<accession>A0A1I8G221</accession>
<evidence type="ECO:0000313" key="4">
    <source>
        <dbReference type="WBParaSite" id="maker-uti_cns_0000596-snap-gene-1.10-mRNA-1"/>
    </source>
</evidence>
<dbReference type="Gene3D" id="3.40.50.1820">
    <property type="entry name" value="alpha/beta hydrolase"/>
    <property type="match status" value="1"/>
</dbReference>
<keyword evidence="2" id="KW-0378">Hydrolase</keyword>
<keyword evidence="2" id="KW-0645">Protease</keyword>
<name>A0A1I8G221_9PLAT</name>
<dbReference type="PROSITE" id="PS00131">
    <property type="entry name" value="CARBOXYPEPT_SER_SER"/>
    <property type="match status" value="1"/>
</dbReference>
<dbReference type="AlphaFoldDB" id="A0A1I8G221"/>
<dbReference type="GO" id="GO:0006508">
    <property type="term" value="P:proteolysis"/>
    <property type="evidence" value="ECO:0007669"/>
    <property type="project" value="UniProtKB-KW"/>
</dbReference>
<feature type="signal peptide" evidence="2">
    <location>
        <begin position="1"/>
        <end position="25"/>
    </location>
</feature>
<dbReference type="PANTHER" id="PTHR11802">
    <property type="entry name" value="SERINE PROTEASE FAMILY S10 SERINE CARBOXYPEPTIDASE"/>
    <property type="match status" value="1"/>
</dbReference>
<dbReference type="PANTHER" id="PTHR11802:SF201">
    <property type="entry name" value="CARBOXYPEPTIDASE"/>
    <property type="match status" value="1"/>
</dbReference>
<organism evidence="3 4">
    <name type="scientific">Macrostomum lignano</name>
    <dbReference type="NCBI Taxonomy" id="282301"/>
    <lineage>
        <taxon>Eukaryota</taxon>
        <taxon>Metazoa</taxon>
        <taxon>Spiralia</taxon>
        <taxon>Lophotrochozoa</taxon>
        <taxon>Platyhelminthes</taxon>
        <taxon>Rhabditophora</taxon>
        <taxon>Macrostomorpha</taxon>
        <taxon>Macrostomida</taxon>
        <taxon>Macrostomidae</taxon>
        <taxon>Macrostomum</taxon>
    </lineage>
</organism>
<dbReference type="PRINTS" id="PR00724">
    <property type="entry name" value="CRBOXYPTASEC"/>
</dbReference>
<dbReference type="InterPro" id="IPR001563">
    <property type="entry name" value="Peptidase_S10"/>
</dbReference>
<dbReference type="InterPro" id="IPR018202">
    <property type="entry name" value="Ser_caboxypep_ser_AS"/>
</dbReference>
<dbReference type="Gene3D" id="3.40.50.12670">
    <property type="match status" value="1"/>
</dbReference>
<dbReference type="GO" id="GO:0004185">
    <property type="term" value="F:serine-type carboxypeptidase activity"/>
    <property type="evidence" value="ECO:0007669"/>
    <property type="project" value="UniProtKB-UniRule"/>
</dbReference>
<dbReference type="Pfam" id="PF00450">
    <property type="entry name" value="Peptidase_S10"/>
    <property type="match status" value="2"/>
</dbReference>